<dbReference type="EMBL" id="CP045902">
    <property type="protein sequence ID" value="QQP38489.1"/>
    <property type="molecule type" value="Genomic_DNA"/>
</dbReference>
<dbReference type="Proteomes" id="UP000595437">
    <property type="component" value="Chromosome 13"/>
</dbReference>
<proteinExistence type="predicted"/>
<protein>
    <submittedName>
        <fullName evidence="2">Uncharacterized protein</fullName>
    </submittedName>
</protein>
<evidence type="ECO:0000256" key="1">
    <source>
        <dbReference type="SAM" id="MobiDB-lite"/>
    </source>
</evidence>
<reference evidence="3" key="1">
    <citation type="submission" date="2021-01" db="EMBL/GenBank/DDBJ databases">
        <title>Caligus Genome Assembly.</title>
        <authorList>
            <person name="Gallardo-Escarate C."/>
        </authorList>
    </citation>
    <scope>NUCLEOTIDE SEQUENCE [LARGE SCALE GENOMIC DNA]</scope>
</reference>
<accession>A0A7T8GVB5</accession>
<name>A0A7T8GVB5_CALRO</name>
<keyword evidence="3" id="KW-1185">Reference proteome</keyword>
<evidence type="ECO:0000313" key="2">
    <source>
        <dbReference type="EMBL" id="QQP38489.1"/>
    </source>
</evidence>
<sequence>MTRGSSASTNLYVLELHSKTESSGSRPRLLGGPYRCYGGHSWHIHKKSGPRHSVGGRAWPPQARPSRRACSGSIQSGLPSSSRN</sequence>
<evidence type="ECO:0000313" key="3">
    <source>
        <dbReference type="Proteomes" id="UP000595437"/>
    </source>
</evidence>
<dbReference type="AlphaFoldDB" id="A0A7T8GVB5"/>
<organism evidence="2 3">
    <name type="scientific">Caligus rogercresseyi</name>
    <name type="common">Sea louse</name>
    <dbReference type="NCBI Taxonomy" id="217165"/>
    <lineage>
        <taxon>Eukaryota</taxon>
        <taxon>Metazoa</taxon>
        <taxon>Ecdysozoa</taxon>
        <taxon>Arthropoda</taxon>
        <taxon>Crustacea</taxon>
        <taxon>Multicrustacea</taxon>
        <taxon>Hexanauplia</taxon>
        <taxon>Copepoda</taxon>
        <taxon>Siphonostomatoida</taxon>
        <taxon>Caligidae</taxon>
        <taxon>Caligus</taxon>
    </lineage>
</organism>
<gene>
    <name evidence="2" type="ORF">FKW44_019069</name>
</gene>
<feature type="region of interest" description="Disordered" evidence="1">
    <location>
        <begin position="45"/>
        <end position="84"/>
    </location>
</feature>
<feature type="compositionally biased region" description="Low complexity" evidence="1">
    <location>
        <begin position="71"/>
        <end position="84"/>
    </location>
</feature>